<feature type="compositionally biased region" description="Low complexity" evidence="7">
    <location>
        <begin position="104"/>
        <end position="116"/>
    </location>
</feature>
<dbReference type="Gene3D" id="1.20.5.420">
    <property type="entry name" value="Immunoglobulin FC, subunit C"/>
    <property type="match status" value="1"/>
</dbReference>
<evidence type="ECO:0000256" key="4">
    <source>
        <dbReference type="ARBA" id="ARBA00022803"/>
    </source>
</evidence>
<dbReference type="EMBL" id="OZ035824">
    <property type="protein sequence ID" value="CAL1591788.1"/>
    <property type="molecule type" value="Genomic_DNA"/>
</dbReference>
<keyword evidence="5" id="KW-0007">Acetylation</keyword>
<evidence type="ECO:0000313" key="9">
    <source>
        <dbReference type="EMBL" id="CAL1591788.1"/>
    </source>
</evidence>
<evidence type="ECO:0000259" key="8">
    <source>
        <dbReference type="Pfam" id="PF16546"/>
    </source>
</evidence>
<dbReference type="AlphaFoldDB" id="A0AAV2KT42"/>
<name>A0AAV2KT42_KNICA</name>
<proteinExistence type="inferred from homology"/>
<reference evidence="9 10" key="1">
    <citation type="submission" date="2024-04" db="EMBL/GenBank/DDBJ databases">
        <authorList>
            <person name="Waldvogel A.-M."/>
            <person name="Schoenle A."/>
        </authorList>
    </citation>
    <scope>NUCLEOTIDE SEQUENCE [LARGE SCALE GENOMIC DNA]</scope>
</reference>
<dbReference type="GO" id="GO:0060090">
    <property type="term" value="F:molecular adaptor activity"/>
    <property type="evidence" value="ECO:0007669"/>
    <property type="project" value="TreeGrafter"/>
</dbReference>
<feature type="domain" description="SGTA homodimerisation" evidence="8">
    <location>
        <begin position="38"/>
        <end position="97"/>
    </location>
</feature>
<evidence type="ECO:0000256" key="2">
    <source>
        <dbReference type="ARBA" id="ARBA00022553"/>
    </source>
</evidence>
<evidence type="ECO:0000256" key="7">
    <source>
        <dbReference type="SAM" id="MobiDB-lite"/>
    </source>
</evidence>
<keyword evidence="6" id="KW-0143">Chaperone</keyword>
<keyword evidence="10" id="KW-1185">Reference proteome</keyword>
<dbReference type="GO" id="GO:0006620">
    <property type="term" value="P:post-translational protein targeting to endoplasmic reticulum membrane"/>
    <property type="evidence" value="ECO:0007669"/>
    <property type="project" value="TreeGrafter"/>
</dbReference>
<gene>
    <name evidence="9" type="ORF">KC01_LOCUS21132</name>
</gene>
<comment type="similarity">
    <text evidence="1">Belongs to the SGT family.</text>
</comment>
<keyword evidence="2" id="KW-0597">Phosphoprotein</keyword>
<dbReference type="GO" id="GO:0042802">
    <property type="term" value="F:identical protein binding"/>
    <property type="evidence" value="ECO:0007669"/>
    <property type="project" value="UniProtKB-ARBA"/>
</dbReference>
<dbReference type="InterPro" id="IPR032374">
    <property type="entry name" value="SGTA_dimer"/>
</dbReference>
<dbReference type="GO" id="GO:0072380">
    <property type="term" value="C:TRC complex"/>
    <property type="evidence" value="ECO:0007669"/>
    <property type="project" value="TreeGrafter"/>
</dbReference>
<dbReference type="Proteomes" id="UP001497482">
    <property type="component" value="Chromosome 2"/>
</dbReference>
<dbReference type="GO" id="GO:0016020">
    <property type="term" value="C:membrane"/>
    <property type="evidence" value="ECO:0007669"/>
    <property type="project" value="TreeGrafter"/>
</dbReference>
<organism evidence="9 10">
    <name type="scientific">Knipowitschia caucasica</name>
    <name type="common">Caucasian dwarf goby</name>
    <name type="synonym">Pomatoschistus caucasicus</name>
    <dbReference type="NCBI Taxonomy" id="637954"/>
    <lineage>
        <taxon>Eukaryota</taxon>
        <taxon>Metazoa</taxon>
        <taxon>Chordata</taxon>
        <taxon>Craniata</taxon>
        <taxon>Vertebrata</taxon>
        <taxon>Euteleostomi</taxon>
        <taxon>Actinopterygii</taxon>
        <taxon>Neopterygii</taxon>
        <taxon>Teleostei</taxon>
        <taxon>Neoteleostei</taxon>
        <taxon>Acanthomorphata</taxon>
        <taxon>Gobiaria</taxon>
        <taxon>Gobiiformes</taxon>
        <taxon>Gobioidei</taxon>
        <taxon>Gobiidae</taxon>
        <taxon>Gobiinae</taxon>
        <taxon>Knipowitschia</taxon>
    </lineage>
</organism>
<dbReference type="FunFam" id="1.20.5.420:FF:000002">
    <property type="entry name" value="Small glutamine-rich tetratricopeptide repeat-containing protein alpha"/>
    <property type="match status" value="1"/>
</dbReference>
<evidence type="ECO:0000256" key="6">
    <source>
        <dbReference type="ARBA" id="ARBA00023186"/>
    </source>
</evidence>
<dbReference type="InterPro" id="IPR047150">
    <property type="entry name" value="SGT"/>
</dbReference>
<evidence type="ECO:0000256" key="1">
    <source>
        <dbReference type="ARBA" id="ARBA00008175"/>
    </source>
</evidence>
<keyword evidence="4" id="KW-0802">TPR repeat</keyword>
<feature type="region of interest" description="Disordered" evidence="7">
    <location>
        <begin position="103"/>
        <end position="150"/>
    </location>
</feature>
<dbReference type="PANTHER" id="PTHR45831">
    <property type="entry name" value="LD24721P"/>
    <property type="match status" value="1"/>
</dbReference>
<evidence type="ECO:0000313" key="10">
    <source>
        <dbReference type="Proteomes" id="UP001497482"/>
    </source>
</evidence>
<keyword evidence="3" id="KW-0677">Repeat</keyword>
<evidence type="ECO:0000256" key="3">
    <source>
        <dbReference type="ARBA" id="ARBA00022737"/>
    </source>
</evidence>
<dbReference type="Pfam" id="PF16546">
    <property type="entry name" value="SGTA_dimer"/>
    <property type="match status" value="1"/>
</dbReference>
<accession>A0AAV2KT42</accession>
<protein>
    <recommendedName>
        <fullName evidence="8">SGTA homodimerisation domain-containing protein</fullName>
    </recommendedName>
</protein>
<sequence>MNNSDSVIDLRVSRAVSQVSSSPLPPHRALHPGIMSDTKRLAFSILRFLHDQLNSGTLTSDAKESLEVAVQCMETAYEISTDDQSLAVPMSLPEIFNAATAKFPAQSQANNNSSPNCLSDEDRAEAEALKTEGTQSSSWSPPHGHIPFNP</sequence>
<dbReference type="PANTHER" id="PTHR45831:SF3">
    <property type="entry name" value="SMALL GLUTAMINE-RICH TETRATRICOPEPTIDE REPEAT-CONTAINING PROTEIN ALPHA"/>
    <property type="match status" value="1"/>
</dbReference>
<evidence type="ECO:0000256" key="5">
    <source>
        <dbReference type="ARBA" id="ARBA00022990"/>
    </source>
</evidence>